<proteinExistence type="predicted"/>
<evidence type="ECO:0000313" key="2">
    <source>
        <dbReference type="Proteomes" id="UP000234275"/>
    </source>
</evidence>
<reference evidence="1 2" key="1">
    <citation type="submission" date="2016-12" db="EMBL/GenBank/DDBJ databases">
        <title>The genomes of Aspergillus section Nigri reveals drivers in fungal speciation.</title>
        <authorList>
            <consortium name="DOE Joint Genome Institute"/>
            <person name="Vesth T.C."/>
            <person name="Nybo J."/>
            <person name="Theobald S."/>
            <person name="Brandl J."/>
            <person name="Frisvad J.C."/>
            <person name="Nielsen K.F."/>
            <person name="Lyhne E.K."/>
            <person name="Kogle M.E."/>
            <person name="Kuo A."/>
            <person name="Riley R."/>
            <person name="Clum A."/>
            <person name="Nolan M."/>
            <person name="Lipzen A."/>
            <person name="Salamov A."/>
            <person name="Henrissat B."/>
            <person name="Wiebenga A."/>
            <person name="De Vries R.P."/>
            <person name="Grigoriev I.V."/>
            <person name="Mortensen U.H."/>
            <person name="Andersen M.R."/>
            <person name="Baker S.E."/>
        </authorList>
    </citation>
    <scope>NUCLEOTIDE SEQUENCE [LARGE SCALE GENOMIC DNA]</scope>
    <source>
        <strain evidence="1 2">IBT 23096</strain>
    </source>
</reference>
<sequence>MHHSWLSVCFPWELRRGPLLVCSKVGSPRSRISSAACNGAYSSRVFRRKVAKSDAKRGRAAAFVLAAGIALLVHDRGLETSPIRTRSPRAFSAMMSFAVTPPRGDQRCFPKGADDALCRSSRSSHHLRN</sequence>
<dbReference type="RefSeq" id="XP_024700742.1">
    <property type="nucleotide sequence ID" value="XM_024842968.1"/>
</dbReference>
<dbReference type="GeneID" id="36550667"/>
<dbReference type="AlphaFoldDB" id="A0A2I2FXT8"/>
<dbReference type="Proteomes" id="UP000234275">
    <property type="component" value="Unassembled WGS sequence"/>
</dbReference>
<dbReference type="VEuPathDB" id="FungiDB:P170DRAFT_244121"/>
<protein>
    <submittedName>
        <fullName evidence="1">Uncharacterized protein</fullName>
    </submittedName>
</protein>
<comment type="caution">
    <text evidence="1">The sequence shown here is derived from an EMBL/GenBank/DDBJ whole genome shotgun (WGS) entry which is preliminary data.</text>
</comment>
<accession>A0A2I2FXT8</accession>
<evidence type="ECO:0000313" key="1">
    <source>
        <dbReference type="EMBL" id="PLB45440.1"/>
    </source>
</evidence>
<gene>
    <name evidence="1" type="ORF">P170DRAFT_244121</name>
</gene>
<name>A0A2I2FXT8_9EURO</name>
<keyword evidence="2" id="KW-1185">Reference proteome</keyword>
<dbReference type="EMBL" id="MSFO01000007">
    <property type="protein sequence ID" value="PLB45440.1"/>
    <property type="molecule type" value="Genomic_DNA"/>
</dbReference>
<organism evidence="1 2">
    <name type="scientific">Aspergillus steynii IBT 23096</name>
    <dbReference type="NCBI Taxonomy" id="1392250"/>
    <lineage>
        <taxon>Eukaryota</taxon>
        <taxon>Fungi</taxon>
        <taxon>Dikarya</taxon>
        <taxon>Ascomycota</taxon>
        <taxon>Pezizomycotina</taxon>
        <taxon>Eurotiomycetes</taxon>
        <taxon>Eurotiomycetidae</taxon>
        <taxon>Eurotiales</taxon>
        <taxon>Aspergillaceae</taxon>
        <taxon>Aspergillus</taxon>
        <taxon>Aspergillus subgen. Circumdati</taxon>
    </lineage>
</organism>